<evidence type="ECO:0000313" key="4">
    <source>
        <dbReference type="Proteomes" id="UP000613208"/>
    </source>
</evidence>
<evidence type="ECO:0000256" key="1">
    <source>
        <dbReference type="ARBA" id="ARBA00023172"/>
    </source>
</evidence>
<dbReference type="Pfam" id="PF19776">
    <property type="entry name" value="DUF6262"/>
    <property type="match status" value="1"/>
</dbReference>
<dbReference type="GO" id="GO:0015074">
    <property type="term" value="P:DNA integration"/>
    <property type="evidence" value="ECO:0007669"/>
    <property type="project" value="InterPro"/>
</dbReference>
<dbReference type="InterPro" id="IPR011010">
    <property type="entry name" value="DNA_brk_join_enz"/>
</dbReference>
<dbReference type="AlphaFoldDB" id="A0A916Q605"/>
<reference evidence="3" key="1">
    <citation type="submission" date="2020-06" db="EMBL/GenBank/DDBJ databases">
        <title>Characterization of fructooligosaccharide metabolism and fructooligosaccharide-degrading enzymes in human commensal butyrate producers.</title>
        <authorList>
            <person name="Tanno H."/>
            <person name="Fujii T."/>
            <person name="Hirano K."/>
            <person name="Maeno S."/>
            <person name="Tonozuka T."/>
            <person name="Sakamoto M."/>
            <person name="Ohkuma M."/>
            <person name="Tochio T."/>
            <person name="Endo A."/>
        </authorList>
    </citation>
    <scope>NUCLEOTIDE SEQUENCE</scope>
    <source>
        <strain evidence="3">JCM 17466</strain>
    </source>
</reference>
<keyword evidence="1" id="KW-0233">DNA recombination</keyword>
<dbReference type="GO" id="GO:0003677">
    <property type="term" value="F:DNA binding"/>
    <property type="evidence" value="ECO:0007669"/>
    <property type="project" value="InterPro"/>
</dbReference>
<organism evidence="3 4">
    <name type="scientific">Anaerostipes butyraticus</name>
    <dbReference type="NCBI Taxonomy" id="645466"/>
    <lineage>
        <taxon>Bacteria</taxon>
        <taxon>Bacillati</taxon>
        <taxon>Bacillota</taxon>
        <taxon>Clostridia</taxon>
        <taxon>Lachnospirales</taxon>
        <taxon>Lachnospiraceae</taxon>
        <taxon>Anaerostipes</taxon>
    </lineage>
</organism>
<sequence>MTDYIGKFSNPIPLYYKKSYPGVNEIDNLDQKLNLLIAHLGEFLENLRIMSLILLTTGIKKGQLFLLRNADFYYKDENSWMKVPDTARSIPIPDILHWLVLRYSDRNHISVENLLFLNNGKRFTAERFQNAIMKQCRKSGILTDVYVFKGNGYQKEVRKAFYRSGTSIQVIRDYMGYQTDEIVKKNIGLLDEELVKKSMEYYAKMESSLGGNLLMAKYDKMNEANRQESRRKIELAVEEIRRAASAGKDLSVSEVSENTGLSRGFFYKNEEVKSVLEEEREKIDQGKLAQIKREVREKSMEKQVEIYQNEIKKLLEENERLKKENIMLTRKLERLTMK</sequence>
<gene>
    <name evidence="3" type="ORF">ANBU17_13950</name>
</gene>
<evidence type="ECO:0000256" key="2">
    <source>
        <dbReference type="SAM" id="Coils"/>
    </source>
</evidence>
<dbReference type="InterPro" id="IPR013762">
    <property type="entry name" value="Integrase-like_cat_sf"/>
</dbReference>
<feature type="coiled-coil region" evidence="2">
    <location>
        <begin position="297"/>
        <end position="338"/>
    </location>
</feature>
<proteinExistence type="predicted"/>
<dbReference type="GO" id="GO:0006310">
    <property type="term" value="P:DNA recombination"/>
    <property type="evidence" value="ECO:0007669"/>
    <property type="project" value="UniProtKB-KW"/>
</dbReference>
<protein>
    <submittedName>
        <fullName evidence="3">Uncharacterized protein</fullName>
    </submittedName>
</protein>
<dbReference type="Proteomes" id="UP000613208">
    <property type="component" value="Unassembled WGS sequence"/>
</dbReference>
<dbReference type="SUPFAM" id="SSF56349">
    <property type="entry name" value="DNA breaking-rejoining enzymes"/>
    <property type="match status" value="1"/>
</dbReference>
<accession>A0A916Q605</accession>
<dbReference type="Gene3D" id="1.10.443.10">
    <property type="entry name" value="Intergrase catalytic core"/>
    <property type="match status" value="1"/>
</dbReference>
<dbReference type="InterPro" id="IPR046229">
    <property type="entry name" value="TnpC-like"/>
</dbReference>
<comment type="caution">
    <text evidence="3">The sequence shown here is derived from an EMBL/GenBank/DDBJ whole genome shotgun (WGS) entry which is preliminary data.</text>
</comment>
<name>A0A916Q605_9FIRM</name>
<evidence type="ECO:0000313" key="3">
    <source>
        <dbReference type="EMBL" id="GFO85048.1"/>
    </source>
</evidence>
<keyword evidence="2" id="KW-0175">Coiled coil</keyword>
<dbReference type="EMBL" id="BLYI01000030">
    <property type="protein sequence ID" value="GFO85048.1"/>
    <property type="molecule type" value="Genomic_DNA"/>
</dbReference>
<keyword evidence="4" id="KW-1185">Reference proteome</keyword>